<organism evidence="1 2">
    <name type="scientific">Arctium lappa</name>
    <name type="common">Greater burdock</name>
    <name type="synonym">Lappa major</name>
    <dbReference type="NCBI Taxonomy" id="4217"/>
    <lineage>
        <taxon>Eukaryota</taxon>
        <taxon>Viridiplantae</taxon>
        <taxon>Streptophyta</taxon>
        <taxon>Embryophyta</taxon>
        <taxon>Tracheophyta</taxon>
        <taxon>Spermatophyta</taxon>
        <taxon>Magnoliopsida</taxon>
        <taxon>eudicotyledons</taxon>
        <taxon>Gunneridae</taxon>
        <taxon>Pentapetalae</taxon>
        <taxon>asterids</taxon>
        <taxon>campanulids</taxon>
        <taxon>Asterales</taxon>
        <taxon>Asteraceae</taxon>
        <taxon>Carduoideae</taxon>
        <taxon>Cardueae</taxon>
        <taxon>Arctiinae</taxon>
        <taxon>Arctium</taxon>
    </lineage>
</organism>
<evidence type="ECO:0000313" key="2">
    <source>
        <dbReference type="Proteomes" id="UP001055879"/>
    </source>
</evidence>
<gene>
    <name evidence="1" type="ORF">L6452_33387</name>
</gene>
<proteinExistence type="predicted"/>
<sequence length="121" mass="13640">MQFPRLYHPLQPPAFTIHHHMVGNVGVGMRCPVPPISRLNRIGPAIFKLVIEVFSCCLYEMKNLQLSLINEFKKVSCRLFWLPEVCGWATAEPPAATQKADDKIVPPQYERVGLSSHVVTS</sequence>
<reference evidence="1 2" key="2">
    <citation type="journal article" date="2022" name="Mol. Ecol. Resour.">
        <title>The genomes of chicory, endive, great burdock and yacon provide insights into Asteraceae paleo-polyploidization history and plant inulin production.</title>
        <authorList>
            <person name="Fan W."/>
            <person name="Wang S."/>
            <person name="Wang H."/>
            <person name="Wang A."/>
            <person name="Jiang F."/>
            <person name="Liu H."/>
            <person name="Zhao H."/>
            <person name="Xu D."/>
            <person name="Zhang Y."/>
        </authorList>
    </citation>
    <scope>NUCLEOTIDE SEQUENCE [LARGE SCALE GENOMIC DNA]</scope>
    <source>
        <strain evidence="2">cv. Niubang</strain>
    </source>
</reference>
<accession>A0ACB8YF76</accession>
<comment type="caution">
    <text evidence="1">The sequence shown here is derived from an EMBL/GenBank/DDBJ whole genome shotgun (WGS) entry which is preliminary data.</text>
</comment>
<name>A0ACB8YF76_ARCLA</name>
<keyword evidence="2" id="KW-1185">Reference proteome</keyword>
<evidence type="ECO:0000313" key="1">
    <source>
        <dbReference type="EMBL" id="KAI3684167.1"/>
    </source>
</evidence>
<reference evidence="2" key="1">
    <citation type="journal article" date="2022" name="Mol. Ecol. Resour.">
        <title>The genomes of chicory, endive, great burdock and yacon provide insights into Asteraceae palaeo-polyploidization history and plant inulin production.</title>
        <authorList>
            <person name="Fan W."/>
            <person name="Wang S."/>
            <person name="Wang H."/>
            <person name="Wang A."/>
            <person name="Jiang F."/>
            <person name="Liu H."/>
            <person name="Zhao H."/>
            <person name="Xu D."/>
            <person name="Zhang Y."/>
        </authorList>
    </citation>
    <scope>NUCLEOTIDE SEQUENCE [LARGE SCALE GENOMIC DNA]</scope>
    <source>
        <strain evidence="2">cv. Niubang</strain>
    </source>
</reference>
<dbReference type="EMBL" id="CM042058">
    <property type="protein sequence ID" value="KAI3684167.1"/>
    <property type="molecule type" value="Genomic_DNA"/>
</dbReference>
<protein>
    <submittedName>
        <fullName evidence="1">Uncharacterized protein</fullName>
    </submittedName>
</protein>
<dbReference type="Proteomes" id="UP001055879">
    <property type="component" value="Linkage Group LG12"/>
</dbReference>